<dbReference type="Proteomes" id="UP001177003">
    <property type="component" value="Chromosome 2"/>
</dbReference>
<accession>A0AA35YH90</accession>
<proteinExistence type="predicted"/>
<feature type="compositionally biased region" description="Basic residues" evidence="1">
    <location>
        <begin position="25"/>
        <end position="36"/>
    </location>
</feature>
<evidence type="ECO:0000313" key="3">
    <source>
        <dbReference type="Proteomes" id="UP001177003"/>
    </source>
</evidence>
<name>A0AA35YH90_LACSI</name>
<protein>
    <submittedName>
        <fullName evidence="2">Uncharacterized protein</fullName>
    </submittedName>
</protein>
<evidence type="ECO:0000313" key="2">
    <source>
        <dbReference type="EMBL" id="CAI9273965.1"/>
    </source>
</evidence>
<dbReference type="AlphaFoldDB" id="A0AA35YH90"/>
<organism evidence="2 3">
    <name type="scientific">Lactuca saligna</name>
    <name type="common">Willowleaf lettuce</name>
    <dbReference type="NCBI Taxonomy" id="75948"/>
    <lineage>
        <taxon>Eukaryota</taxon>
        <taxon>Viridiplantae</taxon>
        <taxon>Streptophyta</taxon>
        <taxon>Embryophyta</taxon>
        <taxon>Tracheophyta</taxon>
        <taxon>Spermatophyta</taxon>
        <taxon>Magnoliopsida</taxon>
        <taxon>eudicotyledons</taxon>
        <taxon>Gunneridae</taxon>
        <taxon>Pentapetalae</taxon>
        <taxon>asterids</taxon>
        <taxon>campanulids</taxon>
        <taxon>Asterales</taxon>
        <taxon>Asteraceae</taxon>
        <taxon>Cichorioideae</taxon>
        <taxon>Cichorieae</taxon>
        <taxon>Lactucinae</taxon>
        <taxon>Lactuca</taxon>
    </lineage>
</organism>
<feature type="region of interest" description="Disordered" evidence="1">
    <location>
        <begin position="25"/>
        <end position="68"/>
    </location>
</feature>
<gene>
    <name evidence="2" type="ORF">LSALG_LOCUS14079</name>
</gene>
<sequence length="144" mass="16580">MLLPLFSSPARSDVAFNLPRRRLSLERRRHHHRKSTRLPPTIQKGLKNHNDKEIMPNEVGKGQKKAPQEQEEDIISLANLFSFSLSFIFFFPSLSPQFSLSNLRVCAHQARPRSDNFSPNTSHLRLGSRQVTYIEIKTLGRCTN</sequence>
<dbReference type="EMBL" id="OX465078">
    <property type="protein sequence ID" value="CAI9273965.1"/>
    <property type="molecule type" value="Genomic_DNA"/>
</dbReference>
<keyword evidence="3" id="KW-1185">Reference proteome</keyword>
<evidence type="ECO:0000256" key="1">
    <source>
        <dbReference type="SAM" id="MobiDB-lite"/>
    </source>
</evidence>
<reference evidence="2" key="1">
    <citation type="submission" date="2023-04" db="EMBL/GenBank/DDBJ databases">
        <authorList>
            <person name="Vijverberg K."/>
            <person name="Xiong W."/>
            <person name="Schranz E."/>
        </authorList>
    </citation>
    <scope>NUCLEOTIDE SEQUENCE</scope>
</reference>